<dbReference type="PANTHER" id="PTHR45339:SF1">
    <property type="entry name" value="HYBRID SIGNAL TRANSDUCTION HISTIDINE KINASE J"/>
    <property type="match status" value="1"/>
</dbReference>
<feature type="domain" description="Histidine kinase" evidence="7">
    <location>
        <begin position="166"/>
        <end position="388"/>
    </location>
</feature>
<dbReference type="InterPro" id="IPR001789">
    <property type="entry name" value="Sig_transdc_resp-reg_receiver"/>
</dbReference>
<accession>A0ABS3SWF4</accession>
<dbReference type="CDD" id="cd00082">
    <property type="entry name" value="HisKA"/>
    <property type="match status" value="1"/>
</dbReference>
<dbReference type="PROSITE" id="PS50109">
    <property type="entry name" value="HIS_KIN"/>
    <property type="match status" value="1"/>
</dbReference>
<evidence type="ECO:0000313" key="9">
    <source>
        <dbReference type="EMBL" id="MBO3100044.1"/>
    </source>
</evidence>
<dbReference type="InterPro" id="IPR036097">
    <property type="entry name" value="HisK_dim/P_sf"/>
</dbReference>
<sequence length="534" mass="60741">MNNQGKNKEELREELQELQDDFLNSIKGIDTNKRRQLNEELENALHNISLENLEKAKRASQLILANLEIKFLSEEKEKCAADLVAANIELVYQNNEKSKRAAELSIANKELLFQNEEKEKRATELMRANQELLFQNREKEKRAIELIQAKQVAEDSEQLKSAFLAHMSHEIRTPMNGILGFCDLLKEPQLTGEKQQEYIEIIKKSGLRMLNIINDIISMAKIESGLLEAHLQEVNINYKIDFIYNFFKHEAELKGLGFTTKKPLADKDATINSDVEKIYSILGNLVKNAIKHTATGNIEMGYVIKTDQQTSLVEFYVKDSGFGIPQNKHLSIFERFRQIKVSNNMDLQGAGLGLPISKAYVELLGGKIWIASEKGKGSIFYFTLPYRTEQRDKTGGQNNGSFKRKQQSATVEDLKLKTLIVEDDEVSRLLITTYVKKVSSMIFEAKTGQEAVHVLKNHPDIDLVLMDIQLPVMDGFEATRQIRQFNEEVIIIAQTASGLSEDKEKTMGVGCNEYMLKPIKRSTLLALVQKYFSA</sequence>
<dbReference type="SMART" id="SM00388">
    <property type="entry name" value="HisKA"/>
    <property type="match status" value="1"/>
</dbReference>
<dbReference type="Proteomes" id="UP000681315">
    <property type="component" value="Unassembled WGS sequence"/>
</dbReference>
<dbReference type="InterPro" id="IPR003594">
    <property type="entry name" value="HATPase_dom"/>
</dbReference>
<dbReference type="InterPro" id="IPR003661">
    <property type="entry name" value="HisK_dim/P_dom"/>
</dbReference>
<organism evidence="9 10">
    <name type="scientific">Gelidibacter pelagius</name>
    <dbReference type="NCBI Taxonomy" id="2819985"/>
    <lineage>
        <taxon>Bacteria</taxon>
        <taxon>Pseudomonadati</taxon>
        <taxon>Bacteroidota</taxon>
        <taxon>Flavobacteriia</taxon>
        <taxon>Flavobacteriales</taxon>
        <taxon>Flavobacteriaceae</taxon>
        <taxon>Gelidibacter</taxon>
    </lineage>
</organism>
<dbReference type="Gene3D" id="3.30.565.10">
    <property type="entry name" value="Histidine kinase-like ATPase, C-terminal domain"/>
    <property type="match status" value="1"/>
</dbReference>
<keyword evidence="10" id="KW-1185">Reference proteome</keyword>
<gene>
    <name evidence="9" type="ORF">J4051_17360</name>
</gene>
<dbReference type="EMBL" id="JAGEVG010000027">
    <property type="protein sequence ID" value="MBO3100044.1"/>
    <property type="molecule type" value="Genomic_DNA"/>
</dbReference>
<dbReference type="Pfam" id="PF02518">
    <property type="entry name" value="HATPase_c"/>
    <property type="match status" value="1"/>
</dbReference>
<dbReference type="PROSITE" id="PS50110">
    <property type="entry name" value="RESPONSE_REGULATORY"/>
    <property type="match status" value="1"/>
</dbReference>
<evidence type="ECO:0000256" key="3">
    <source>
        <dbReference type="ARBA" id="ARBA00022553"/>
    </source>
</evidence>
<feature type="coiled-coil region" evidence="6">
    <location>
        <begin position="108"/>
        <end position="135"/>
    </location>
</feature>
<name>A0ABS3SWF4_9FLAO</name>
<dbReference type="PRINTS" id="PR00344">
    <property type="entry name" value="BCTRLSENSOR"/>
</dbReference>
<evidence type="ECO:0000256" key="2">
    <source>
        <dbReference type="ARBA" id="ARBA00012438"/>
    </source>
</evidence>
<dbReference type="Pfam" id="PF00072">
    <property type="entry name" value="Response_reg"/>
    <property type="match status" value="1"/>
</dbReference>
<dbReference type="SMART" id="SM00448">
    <property type="entry name" value="REC"/>
    <property type="match status" value="1"/>
</dbReference>
<evidence type="ECO:0000259" key="8">
    <source>
        <dbReference type="PROSITE" id="PS50110"/>
    </source>
</evidence>
<dbReference type="Gene3D" id="3.40.50.2300">
    <property type="match status" value="1"/>
</dbReference>
<comment type="caution">
    <text evidence="9">The sequence shown here is derived from an EMBL/GenBank/DDBJ whole genome shotgun (WGS) entry which is preliminary data.</text>
</comment>
<dbReference type="Pfam" id="PF00512">
    <property type="entry name" value="HisKA"/>
    <property type="match status" value="1"/>
</dbReference>
<evidence type="ECO:0000259" key="7">
    <source>
        <dbReference type="PROSITE" id="PS50109"/>
    </source>
</evidence>
<keyword evidence="4" id="KW-0902">Two-component regulatory system</keyword>
<dbReference type="SUPFAM" id="SSF55874">
    <property type="entry name" value="ATPase domain of HSP90 chaperone/DNA topoisomerase II/histidine kinase"/>
    <property type="match status" value="1"/>
</dbReference>
<protein>
    <recommendedName>
        <fullName evidence="2">histidine kinase</fullName>
        <ecNumber evidence="2">2.7.13.3</ecNumber>
    </recommendedName>
</protein>
<keyword evidence="3 5" id="KW-0597">Phosphoprotein</keyword>
<evidence type="ECO:0000256" key="5">
    <source>
        <dbReference type="PROSITE-ProRule" id="PRU00169"/>
    </source>
</evidence>
<reference evidence="9 10" key="1">
    <citation type="submission" date="2021-03" db="EMBL/GenBank/DDBJ databases">
        <title>Gelidibacter sp. nov., isolated from costal sediment.</title>
        <authorList>
            <person name="Lun K.-Y."/>
        </authorList>
    </citation>
    <scope>NUCLEOTIDE SEQUENCE [LARGE SCALE GENOMIC DNA]</scope>
    <source>
        <strain evidence="9 10">DF109</strain>
    </source>
</reference>
<dbReference type="SMART" id="SM00387">
    <property type="entry name" value="HATPase_c"/>
    <property type="match status" value="1"/>
</dbReference>
<dbReference type="InterPro" id="IPR004358">
    <property type="entry name" value="Sig_transdc_His_kin-like_C"/>
</dbReference>
<dbReference type="InterPro" id="IPR036890">
    <property type="entry name" value="HATPase_C_sf"/>
</dbReference>
<dbReference type="SUPFAM" id="SSF52172">
    <property type="entry name" value="CheY-like"/>
    <property type="match status" value="1"/>
</dbReference>
<feature type="modified residue" description="4-aspartylphosphate" evidence="5">
    <location>
        <position position="467"/>
    </location>
</feature>
<dbReference type="EC" id="2.7.13.3" evidence="2"/>
<dbReference type="InterPro" id="IPR011006">
    <property type="entry name" value="CheY-like_superfamily"/>
</dbReference>
<dbReference type="InterPro" id="IPR005467">
    <property type="entry name" value="His_kinase_dom"/>
</dbReference>
<comment type="catalytic activity">
    <reaction evidence="1">
        <text>ATP + protein L-histidine = ADP + protein N-phospho-L-histidine.</text>
        <dbReference type="EC" id="2.7.13.3"/>
    </reaction>
</comment>
<evidence type="ECO:0000256" key="6">
    <source>
        <dbReference type="SAM" id="Coils"/>
    </source>
</evidence>
<dbReference type="RefSeq" id="WP_208235151.1">
    <property type="nucleotide sequence ID" value="NZ_JAGEVG010000027.1"/>
</dbReference>
<dbReference type="CDD" id="cd17546">
    <property type="entry name" value="REC_hyHK_CKI1_RcsC-like"/>
    <property type="match status" value="1"/>
</dbReference>
<feature type="domain" description="Response regulatory" evidence="8">
    <location>
        <begin position="417"/>
        <end position="532"/>
    </location>
</feature>
<evidence type="ECO:0000256" key="1">
    <source>
        <dbReference type="ARBA" id="ARBA00000085"/>
    </source>
</evidence>
<dbReference type="SUPFAM" id="SSF47384">
    <property type="entry name" value="Homodimeric domain of signal transducing histidine kinase"/>
    <property type="match status" value="1"/>
</dbReference>
<evidence type="ECO:0000256" key="4">
    <source>
        <dbReference type="ARBA" id="ARBA00023012"/>
    </source>
</evidence>
<dbReference type="Gene3D" id="1.10.287.130">
    <property type="match status" value="1"/>
</dbReference>
<evidence type="ECO:0000313" key="10">
    <source>
        <dbReference type="Proteomes" id="UP000681315"/>
    </source>
</evidence>
<keyword evidence="6" id="KW-0175">Coiled coil</keyword>
<feature type="coiled-coil region" evidence="6">
    <location>
        <begin position="1"/>
        <end position="70"/>
    </location>
</feature>
<proteinExistence type="predicted"/>
<dbReference type="PANTHER" id="PTHR45339">
    <property type="entry name" value="HYBRID SIGNAL TRANSDUCTION HISTIDINE KINASE J"/>
    <property type="match status" value="1"/>
</dbReference>